<accession>A0A560BNR0</accession>
<dbReference type="Gene3D" id="3.40.1640.10">
    <property type="entry name" value="PSTPO5379-like"/>
    <property type="match status" value="1"/>
</dbReference>
<dbReference type="PANTHER" id="PTHR32022">
    <property type="entry name" value="D-GLUTAMATE CYCLASE, MITOCHONDRIAL"/>
    <property type="match status" value="1"/>
</dbReference>
<dbReference type="Proteomes" id="UP000316083">
    <property type="component" value="Unassembled WGS sequence"/>
</dbReference>
<dbReference type="NCBIfam" id="NF003969">
    <property type="entry name" value="PRK05463.1"/>
    <property type="match status" value="1"/>
</dbReference>
<name>A0A560BNR0_AZOBR</name>
<dbReference type="Pfam" id="PF07286">
    <property type="entry name" value="D-Glu_cyclase"/>
    <property type="match status" value="1"/>
</dbReference>
<evidence type="ECO:0000256" key="3">
    <source>
        <dbReference type="HAMAP-Rule" id="MF_01830"/>
    </source>
</evidence>
<proteinExistence type="inferred from homology"/>
<dbReference type="EMBL" id="VITF01000001">
    <property type="protein sequence ID" value="TWA74257.1"/>
    <property type="molecule type" value="Genomic_DNA"/>
</dbReference>
<dbReference type="HAMAP" id="MF_01830">
    <property type="entry name" value="Hydro_lyase"/>
    <property type="match status" value="1"/>
</dbReference>
<evidence type="ECO:0000256" key="2">
    <source>
        <dbReference type="ARBA" id="ARBA00023239"/>
    </source>
</evidence>
<dbReference type="InterPro" id="IPR016938">
    <property type="entry name" value="UPF0317"/>
</dbReference>
<keyword evidence="2 3" id="KW-0456">Lyase</keyword>
<dbReference type="InterPro" id="IPR009906">
    <property type="entry name" value="D-Glu_cyclase"/>
</dbReference>
<comment type="caution">
    <text evidence="4">The sequence shown here is derived from an EMBL/GenBank/DDBJ whole genome shotgun (WGS) entry which is preliminary data.</text>
</comment>
<dbReference type="SUPFAM" id="SSF160920">
    <property type="entry name" value="PSTPO5379-like"/>
    <property type="match status" value="1"/>
</dbReference>
<evidence type="ECO:0000313" key="4">
    <source>
        <dbReference type="EMBL" id="TWA74257.1"/>
    </source>
</evidence>
<gene>
    <name evidence="4" type="ORF">FBZ82_101272</name>
</gene>
<evidence type="ECO:0000256" key="1">
    <source>
        <dbReference type="ARBA" id="ARBA00007896"/>
    </source>
</evidence>
<dbReference type="InterPro" id="IPR038021">
    <property type="entry name" value="Putative_hydro-lyase"/>
</dbReference>
<dbReference type="EC" id="4.2.1.-" evidence="3"/>
<dbReference type="PANTHER" id="PTHR32022:SF10">
    <property type="entry name" value="D-GLUTAMATE CYCLASE, MITOCHONDRIAL"/>
    <property type="match status" value="1"/>
</dbReference>
<dbReference type="AlphaFoldDB" id="A0A560BNR0"/>
<dbReference type="GO" id="GO:0016829">
    <property type="term" value="F:lyase activity"/>
    <property type="evidence" value="ECO:0007669"/>
    <property type="project" value="UniProtKB-KW"/>
</dbReference>
<dbReference type="PIRSF" id="PIRSF029755">
    <property type="entry name" value="UCP029755"/>
    <property type="match status" value="1"/>
</dbReference>
<reference evidence="4 5" key="1">
    <citation type="submission" date="2019-06" db="EMBL/GenBank/DDBJ databases">
        <title>Genomic Encyclopedia of Type Strains, Phase IV (KMG-V): Genome sequencing to study the core and pangenomes of soil and plant-associated prokaryotes.</title>
        <authorList>
            <person name="Whitman W."/>
        </authorList>
    </citation>
    <scope>NUCLEOTIDE SEQUENCE [LARGE SCALE GENOMIC DNA]</scope>
    <source>
        <strain evidence="4 5">BR 11796</strain>
    </source>
</reference>
<protein>
    <recommendedName>
        <fullName evidence="3">Putative hydro-lyase FBZ82_101272</fullName>
        <ecNumber evidence="3">4.2.1.-</ecNumber>
    </recommendedName>
</protein>
<sequence>MREPLGHNSLVTEVLPAMQSVTPSTSFPPGTPFPPDAVSAALLARLAIRRGEHRGPTAGLAPGHVQANLAIVPADVAPAFERFCRANPVPCPLLAVSAPGDHRFAELGADLDLRTDFPRYRVYRDGLLAEEPEDLLSVWRDDLVAFAIGCSFSFEEALLAAGLPVRHIERGCNVPMYVTDRDCVAVPPFAGRMVVSMRPMTPVQAERAAAVTGRYAAVHGAPVHIGDPAALGIRDLSQPEFGDAVPLAPGEVPVFWACGVTPQVALAAARLPFAIAHSPGHMLVTDRLNAELEGASPSVAQLFR</sequence>
<dbReference type="FunFam" id="3.30.2040.10:FF:000001">
    <property type="entry name" value="D-glutamate cyclase, mitochondrial"/>
    <property type="match status" value="1"/>
</dbReference>
<comment type="similarity">
    <text evidence="1 3">Belongs to the D-glutamate cyclase family.</text>
</comment>
<evidence type="ECO:0000313" key="5">
    <source>
        <dbReference type="Proteomes" id="UP000316083"/>
    </source>
</evidence>
<dbReference type="Gene3D" id="3.30.2040.10">
    <property type="entry name" value="PSTPO5379-like domain"/>
    <property type="match status" value="1"/>
</dbReference>
<organism evidence="4 5">
    <name type="scientific">Azospirillum brasilense</name>
    <dbReference type="NCBI Taxonomy" id="192"/>
    <lineage>
        <taxon>Bacteria</taxon>
        <taxon>Pseudomonadati</taxon>
        <taxon>Pseudomonadota</taxon>
        <taxon>Alphaproteobacteria</taxon>
        <taxon>Rhodospirillales</taxon>
        <taxon>Azospirillaceae</taxon>
        <taxon>Azospirillum</taxon>
    </lineage>
</organism>